<dbReference type="Proteomes" id="UP000231658">
    <property type="component" value="Unassembled WGS sequence"/>
</dbReference>
<name>A0A1C3RGS6_9PROT</name>
<feature type="transmembrane region" description="Helical" evidence="1">
    <location>
        <begin position="71"/>
        <end position="88"/>
    </location>
</feature>
<reference evidence="2 3" key="1">
    <citation type="submission" date="2016-07" db="EMBL/GenBank/DDBJ databases">
        <authorList>
            <person name="Lefevre C.T."/>
        </authorList>
    </citation>
    <scope>NUCLEOTIDE SEQUENCE [LARGE SCALE GENOMIC DNA]</scope>
    <source>
        <strain evidence="2">PR1</strain>
    </source>
</reference>
<dbReference type="EMBL" id="FLYE01000012">
    <property type="protein sequence ID" value="SCA56470.1"/>
    <property type="molecule type" value="Genomic_DNA"/>
</dbReference>
<dbReference type="OrthoDB" id="8450655at2"/>
<sequence>MYGDIKLQILSLFPFSYDAKLIIIGLLVWLICGLIFRLPMTRLVCVAPIVLLAVAIEIADVMFLAQAPIRAVSDFAFLVVPVLVVVFFQHQGWARS</sequence>
<keyword evidence="3" id="KW-1185">Reference proteome</keyword>
<keyword evidence="1" id="KW-0812">Transmembrane</keyword>
<evidence type="ECO:0000256" key="1">
    <source>
        <dbReference type="SAM" id="Phobius"/>
    </source>
</evidence>
<dbReference type="STRING" id="1867952.MTBPR1_20318"/>
<keyword evidence="1" id="KW-0472">Membrane</keyword>
<keyword evidence="1" id="KW-1133">Transmembrane helix</keyword>
<protein>
    <submittedName>
        <fullName evidence="2">Uncharacterized protein</fullName>
    </submittedName>
</protein>
<evidence type="ECO:0000313" key="2">
    <source>
        <dbReference type="EMBL" id="SCA56470.1"/>
    </source>
</evidence>
<feature type="transmembrane region" description="Helical" evidence="1">
    <location>
        <begin position="19"/>
        <end position="36"/>
    </location>
</feature>
<dbReference type="RefSeq" id="WP_069188555.1">
    <property type="nucleotide sequence ID" value="NZ_FLYE01000012.1"/>
</dbReference>
<accession>A0A1C3RGS6</accession>
<evidence type="ECO:0000313" key="3">
    <source>
        <dbReference type="Proteomes" id="UP000231658"/>
    </source>
</evidence>
<feature type="transmembrane region" description="Helical" evidence="1">
    <location>
        <begin position="43"/>
        <end position="65"/>
    </location>
</feature>
<gene>
    <name evidence="2" type="ORF">MTBPR1_20318</name>
</gene>
<dbReference type="AlphaFoldDB" id="A0A1C3RGS6"/>
<organism evidence="2 3">
    <name type="scientific">Candidatus Terasakiella magnetica</name>
    <dbReference type="NCBI Taxonomy" id="1867952"/>
    <lineage>
        <taxon>Bacteria</taxon>
        <taxon>Pseudomonadati</taxon>
        <taxon>Pseudomonadota</taxon>
        <taxon>Alphaproteobacteria</taxon>
        <taxon>Rhodospirillales</taxon>
        <taxon>Terasakiellaceae</taxon>
        <taxon>Terasakiella</taxon>
    </lineage>
</organism>
<proteinExistence type="predicted"/>